<dbReference type="SUPFAM" id="SSF52833">
    <property type="entry name" value="Thioredoxin-like"/>
    <property type="match status" value="1"/>
</dbReference>
<proteinExistence type="predicted"/>
<dbReference type="SUPFAM" id="SSF48208">
    <property type="entry name" value="Six-hairpin glycosidases"/>
    <property type="match status" value="1"/>
</dbReference>
<dbReference type="InterPro" id="IPR008928">
    <property type="entry name" value="6-hairpin_glycosidase_sf"/>
</dbReference>
<dbReference type="GO" id="GO:0005975">
    <property type="term" value="P:carbohydrate metabolic process"/>
    <property type="evidence" value="ECO:0007669"/>
    <property type="project" value="InterPro"/>
</dbReference>
<comment type="caution">
    <text evidence="2">The sequence shown here is derived from an EMBL/GenBank/DDBJ whole genome shotgun (WGS) entry which is preliminary data.</text>
</comment>
<dbReference type="InterPro" id="IPR036249">
    <property type="entry name" value="Thioredoxin-like_sf"/>
</dbReference>
<reference evidence="2 3" key="1">
    <citation type="submission" date="2017-08" db="EMBL/GenBank/DDBJ databases">
        <title>Burning lignite coal seam in the remote Altai Mountains harbors a hydrogen-driven thermophilic microbial community.</title>
        <authorList>
            <person name="Kadnikov V.V."/>
            <person name="Mardanov A.V."/>
            <person name="Ivasenko D."/>
            <person name="Beletsky A.V."/>
            <person name="Karnachuk O.V."/>
            <person name="Ravin N.V."/>
        </authorList>
    </citation>
    <scope>NUCLEOTIDE SEQUENCE [LARGE SCALE GENOMIC DNA]</scope>
    <source>
        <strain evidence="2">AL33</strain>
    </source>
</reference>
<evidence type="ECO:0000259" key="1">
    <source>
        <dbReference type="Pfam" id="PF03190"/>
    </source>
</evidence>
<dbReference type="PIRSF" id="PIRSF006402">
    <property type="entry name" value="UCP006402_thioredoxin"/>
    <property type="match status" value="1"/>
</dbReference>
<dbReference type="CDD" id="cd02955">
    <property type="entry name" value="SSP411"/>
    <property type="match status" value="1"/>
</dbReference>
<protein>
    <submittedName>
        <fullName evidence="2">Thymidylate kinase</fullName>
    </submittedName>
</protein>
<gene>
    <name evidence="2" type="ORF">HSCHL_1178</name>
</gene>
<sequence length="701" mass="77771">MEAGRRRRGPGEGKRMGRNRLAEERSPYLLLHAEDPVDWRPWGDAALEEARQAGKPIFLSIGYSTCHWCHVMHRESFLDADVARWLNEHFIPIKVDREEHPDVDEFYMTAVQAMTGEGGWPLTVFLTPEGLPFYGGTYFPKTRRFGRIGLLELLPRIVELWRTRPEDVRQVAENARRGLRSLFAFEARPLEEDLVDEAYRALRREYDPVHGGFGTAPKFPLAHRLLFLLRYGAEKKEPEATVMAAESLRKMAAGAIRDHLGGGWMRYATDRAWRVPHFEKMLYDQALLLYALAEAAAATGEATFRHLAEETVAYVFERLGAPEGAFCTAEDADVDGVEGAYYLFTPEEVRAVLGEEDGALFSAAYDIGSPGPIEGKSAPNLMRFEPKALQDRFGLSEAALFQHLETARKRLRAYREARHRLFVDRKILSGPNGLMIAALARAGELLGRPTWVARAEAAYRFVREWLTGDDGTLYVRYIDGERKNIATLDDVAALAWGALELFFAAQAPAYLEEARRWVAYADARFRAPEGGYRHTAAAGPGGVSVRKAADGAIPSGNALLAFVRAHLVRLLGRPEDAEALEALFTAFGGRAFARPAEHAFLLAARLVVEGSGAEVVIVGEREHPATAALVRATREGYRPHTFVLVRPPAGPEAEAWDRALPDTAAMRPVGGRPAAYVCRRMVCRAPVTDPDALRAALAEAT</sequence>
<organism evidence="2 3">
    <name type="scientific">Hydrogenibacillus schlegelii</name>
    <name type="common">Bacillus schlegelii</name>
    <dbReference type="NCBI Taxonomy" id="1484"/>
    <lineage>
        <taxon>Bacteria</taxon>
        <taxon>Bacillati</taxon>
        <taxon>Bacillota</taxon>
        <taxon>Bacilli</taxon>
        <taxon>Bacillales</taxon>
        <taxon>Bacillales Family X. Incertae Sedis</taxon>
        <taxon>Hydrogenibacillus</taxon>
    </lineage>
</organism>
<dbReference type="Gene3D" id="1.50.10.10">
    <property type="match status" value="2"/>
</dbReference>
<dbReference type="Proteomes" id="UP000244180">
    <property type="component" value="Unassembled WGS sequence"/>
</dbReference>
<evidence type="ECO:0000313" key="2">
    <source>
        <dbReference type="EMBL" id="PTQ51774.1"/>
    </source>
</evidence>
<name>A0A2T5G6G5_HYDSH</name>
<dbReference type="GO" id="GO:0016301">
    <property type="term" value="F:kinase activity"/>
    <property type="evidence" value="ECO:0007669"/>
    <property type="project" value="UniProtKB-KW"/>
</dbReference>
<dbReference type="InterPro" id="IPR012341">
    <property type="entry name" value="6hp_glycosidase-like_sf"/>
</dbReference>
<feature type="domain" description="Spermatogenesis-associated protein 20-like TRX" evidence="1">
    <location>
        <begin position="19"/>
        <end position="177"/>
    </location>
</feature>
<keyword evidence="2" id="KW-0418">Kinase</keyword>
<dbReference type="InterPro" id="IPR024705">
    <property type="entry name" value="Ssp411"/>
</dbReference>
<dbReference type="PANTHER" id="PTHR42899:SF1">
    <property type="entry name" value="SPERMATOGENESIS-ASSOCIATED PROTEIN 20"/>
    <property type="match status" value="1"/>
</dbReference>
<evidence type="ECO:0000313" key="3">
    <source>
        <dbReference type="Proteomes" id="UP000244180"/>
    </source>
</evidence>
<dbReference type="Gene3D" id="3.40.30.10">
    <property type="entry name" value="Glutaredoxin"/>
    <property type="match status" value="1"/>
</dbReference>
<dbReference type="PANTHER" id="PTHR42899">
    <property type="entry name" value="SPERMATOGENESIS-ASSOCIATED PROTEIN 20"/>
    <property type="match status" value="1"/>
</dbReference>
<dbReference type="AlphaFoldDB" id="A0A2T5G6G5"/>
<accession>A0A2T5G6G5</accession>
<dbReference type="Pfam" id="PF03190">
    <property type="entry name" value="Thioredox_DsbH"/>
    <property type="match status" value="1"/>
</dbReference>
<dbReference type="EMBL" id="PEBV01000040">
    <property type="protein sequence ID" value="PTQ51774.1"/>
    <property type="molecule type" value="Genomic_DNA"/>
</dbReference>
<keyword evidence="2" id="KW-0808">Transferase</keyword>
<dbReference type="InterPro" id="IPR004879">
    <property type="entry name" value="Ssp411-like_TRX"/>
</dbReference>